<accession>A0ABV5BV54</accession>
<name>A0ABV5BV54_9LEPT</name>
<dbReference type="EMBL" id="JBHILJ010000012">
    <property type="protein sequence ID" value="MFB5738219.1"/>
    <property type="molecule type" value="Genomic_DNA"/>
</dbReference>
<comment type="caution">
    <text evidence="1">The sequence shown here is derived from an EMBL/GenBank/DDBJ whole genome shotgun (WGS) entry which is preliminary data.</text>
</comment>
<keyword evidence="2" id="KW-1185">Reference proteome</keyword>
<organism evidence="1 2">
    <name type="scientific">Leptospira wolffii</name>
    <dbReference type="NCBI Taxonomy" id="409998"/>
    <lineage>
        <taxon>Bacteria</taxon>
        <taxon>Pseudomonadati</taxon>
        <taxon>Spirochaetota</taxon>
        <taxon>Spirochaetia</taxon>
        <taxon>Leptospirales</taxon>
        <taxon>Leptospiraceae</taxon>
        <taxon>Leptospira</taxon>
    </lineage>
</organism>
<evidence type="ECO:0000313" key="1">
    <source>
        <dbReference type="EMBL" id="MFB5738219.1"/>
    </source>
</evidence>
<dbReference type="Proteomes" id="UP001580391">
    <property type="component" value="Unassembled WGS sequence"/>
</dbReference>
<sequence>MFLNSFDKSLTEEDAEKRFFKLNSNKDGNAIVVKDVILGDFPKKNNLILSFKYSRLSKLRFLTLPPTRCLNAEEKDQRICKDYRKSVLRCKEKIIRKFIKKFGNYKIIESDYLKDQIYFWQSKNAQYYIIIENLEEGTIDLKVLINFEVSKDLDLSSYPFTPDRAAVR</sequence>
<reference evidence="1 2" key="1">
    <citation type="submission" date="2024-09" db="EMBL/GenBank/DDBJ databases">
        <title>Taxonomic and Genotyping Characterization of Leptospira Strains isolated from Multiple Sources in Colombia highlights the importance of intermediate species.</title>
        <authorList>
            <person name="Torres Higuera L."/>
            <person name="Rojas Tapias D."/>
            <person name="Jimenez Velasquez S."/>
            <person name="Renjifo Ibanez C."/>
        </authorList>
    </citation>
    <scope>NUCLEOTIDE SEQUENCE [LARGE SCALE GENOMIC DNA]</scope>
    <source>
        <strain evidence="1 2">Lep080</strain>
    </source>
</reference>
<evidence type="ECO:0000313" key="2">
    <source>
        <dbReference type="Proteomes" id="UP001580391"/>
    </source>
</evidence>
<proteinExistence type="predicted"/>
<gene>
    <name evidence="1" type="ORF">ACE5IX_17000</name>
</gene>
<protein>
    <submittedName>
        <fullName evidence="1">Uncharacterized protein</fullName>
    </submittedName>
</protein>
<dbReference type="RefSeq" id="WP_375517591.1">
    <property type="nucleotide sequence ID" value="NZ_JBHILI010000011.1"/>
</dbReference>